<reference evidence="3" key="2">
    <citation type="submission" date="2021-04" db="EMBL/GenBank/DDBJ databases">
        <authorList>
            <person name="Gilroy R."/>
        </authorList>
    </citation>
    <scope>NUCLEOTIDE SEQUENCE</scope>
    <source>
        <strain evidence="3">ChiHecec2B26-446</strain>
    </source>
</reference>
<dbReference type="AlphaFoldDB" id="A0A9D1TQG0"/>
<protein>
    <submittedName>
        <fullName evidence="3">PD-(D/E)XK nuclease family protein</fullName>
    </submittedName>
</protein>
<comment type="caution">
    <text evidence="3">The sequence shown here is derived from an EMBL/GenBank/DDBJ whole genome shotgun (WGS) entry which is preliminary data.</text>
</comment>
<gene>
    <name evidence="3" type="ORF">H9894_09400</name>
</gene>
<dbReference type="EMBL" id="DXHV01000078">
    <property type="protein sequence ID" value="HIW01384.1"/>
    <property type="molecule type" value="Genomic_DNA"/>
</dbReference>
<organism evidence="3 4">
    <name type="scientific">Candidatus Desulfovibrio intestinipullorum</name>
    <dbReference type="NCBI Taxonomy" id="2838536"/>
    <lineage>
        <taxon>Bacteria</taxon>
        <taxon>Pseudomonadati</taxon>
        <taxon>Thermodesulfobacteriota</taxon>
        <taxon>Desulfovibrionia</taxon>
        <taxon>Desulfovibrionales</taxon>
        <taxon>Desulfovibrionaceae</taxon>
        <taxon>Desulfovibrio</taxon>
    </lineage>
</organism>
<evidence type="ECO:0000256" key="1">
    <source>
        <dbReference type="SAM" id="MobiDB-lite"/>
    </source>
</evidence>
<name>A0A9D1TQG0_9BACT</name>
<evidence type="ECO:0000313" key="4">
    <source>
        <dbReference type="Proteomes" id="UP000886752"/>
    </source>
</evidence>
<dbReference type="Gene3D" id="3.90.320.10">
    <property type="match status" value="1"/>
</dbReference>
<feature type="compositionally biased region" description="Low complexity" evidence="1">
    <location>
        <begin position="362"/>
        <end position="387"/>
    </location>
</feature>
<evidence type="ECO:0000313" key="3">
    <source>
        <dbReference type="EMBL" id="HIW01384.1"/>
    </source>
</evidence>
<evidence type="ECO:0000259" key="2">
    <source>
        <dbReference type="Pfam" id="PF12705"/>
    </source>
</evidence>
<accession>A0A9D1TQG0</accession>
<dbReference type="Pfam" id="PF12705">
    <property type="entry name" value="PDDEXK_1"/>
    <property type="match status" value="1"/>
</dbReference>
<dbReference type="InterPro" id="IPR011604">
    <property type="entry name" value="PDDEXK-like_dom_sf"/>
</dbReference>
<dbReference type="InterPro" id="IPR027417">
    <property type="entry name" value="P-loop_NTPase"/>
</dbReference>
<sequence>MHNPIRIFSWKEPFLPQFKACAESLRTSPLDVPLLISPTCRPWQYLQVLYARDGRAAVLPRLMSLNDVIRLWHADLVRTRPEPASMLDAVTLLHEAVQSLPDREPDPDELGDTDDAADGAASRQKAGQNLARMDLDAFLPWGEKIASLIDELLEQGIEPADVLACEDEVLPAAAQVLESLGLVSRTYLDALRSRNLTTEGLILHELATHLENNPDAPLPSQLTPTARRPVFIMGFHTLSTTQERLLRRLWEAGAQVCLHTDPLVADPERRHQAHWICQRHVQWIEAWQADTELVQPAQARAEGQAAAQTEAGAREERPTFSFLSGYDLHSQLEALSAELAGQPNGQEEGSDSDRQDPDGQDQDGQTQPEQDPGDQTQGGQAQTARGTGSSGQTALILPRASLLMPLLHHIPASRREDLNIALGFSLADTPVFQFLHDVLALQTNRDDEGRYHWKGLLSCVDAPLLAGLTGPDGASLLPALRRYRVQLCHGLRFIEPFADVLKAETFDDHEDEVQGLQEFLEVFVSGFAQLAGTRDLADALQRVCDYVQRRGSLLRSTSPVDMEALFHVEHTIIPELRHTLMAGHTLGLASLARIFETLCRSRYLSFEPGSSTVQENEQGSRRIVHRNPAQAPLQVLNVLESTLLSFDRVCVLEATDDCLPGARQHDPLLPDSLRAVLGLPDLNEGDLELGYALHRLCQSSGHVSFYWQEGITRTYLFDGKKSRSRFVEEYIWQQELAAQRVFTPGEPPLQVVSCALTPMPPVPRSLKLVQRTALALQETLTAGTCPLSPSALDKYLECPLAFGFRRLARLRPLAMVNEGDDSLGVGTLIHKVLEDFHGAHLGSNLPDREAAAEELVALFENTLHDPSCLLKETLPPESLAMLEAVAVRKLRKYIENQPEDINPVLLEYTMQASIDVAGTSLLLEGRIDRLDKRPAGLVVLDYKTSKRLPGISPGLWLQDDFFARVKDVTSASHVDAADRAELDTLFLFLRDYAASVQLPCYVTMCRQTSLRLRGRRKGRKDTLTWPGGSLADAAFVALAHEGRETSFFRARKKADAEELKERAMELCQYLVSLVVMHMQTSEELLQLRDAEYCARCDFATLCQS</sequence>
<feature type="region of interest" description="Disordered" evidence="1">
    <location>
        <begin position="342"/>
        <end position="391"/>
    </location>
</feature>
<reference evidence="3" key="1">
    <citation type="journal article" date="2021" name="PeerJ">
        <title>Extensive microbial diversity within the chicken gut microbiome revealed by metagenomics and culture.</title>
        <authorList>
            <person name="Gilroy R."/>
            <person name="Ravi A."/>
            <person name="Getino M."/>
            <person name="Pursley I."/>
            <person name="Horton D.L."/>
            <person name="Alikhan N.F."/>
            <person name="Baker D."/>
            <person name="Gharbi K."/>
            <person name="Hall N."/>
            <person name="Watson M."/>
            <person name="Adriaenssens E.M."/>
            <person name="Foster-Nyarko E."/>
            <person name="Jarju S."/>
            <person name="Secka A."/>
            <person name="Antonio M."/>
            <person name="Oren A."/>
            <person name="Chaudhuri R.R."/>
            <person name="La Ragione R."/>
            <person name="Hildebrand F."/>
            <person name="Pallen M.J."/>
        </authorList>
    </citation>
    <scope>NUCLEOTIDE SEQUENCE</scope>
    <source>
        <strain evidence="3">ChiHecec2B26-446</strain>
    </source>
</reference>
<feature type="region of interest" description="Disordered" evidence="1">
    <location>
        <begin position="100"/>
        <end position="125"/>
    </location>
</feature>
<proteinExistence type="predicted"/>
<dbReference type="Proteomes" id="UP000886752">
    <property type="component" value="Unassembled WGS sequence"/>
</dbReference>
<dbReference type="SUPFAM" id="SSF52540">
    <property type="entry name" value="P-loop containing nucleoside triphosphate hydrolases"/>
    <property type="match status" value="1"/>
</dbReference>
<feature type="domain" description="PD-(D/E)XK endonuclease-like" evidence="2">
    <location>
        <begin position="787"/>
        <end position="947"/>
    </location>
</feature>
<dbReference type="InterPro" id="IPR038726">
    <property type="entry name" value="PDDEXK_AddAB-type"/>
</dbReference>
<feature type="compositionally biased region" description="Acidic residues" evidence="1">
    <location>
        <begin position="105"/>
        <end position="117"/>
    </location>
</feature>